<dbReference type="Pfam" id="PF14248">
    <property type="entry name" value="DUF4345"/>
    <property type="match status" value="1"/>
</dbReference>
<proteinExistence type="predicted"/>
<feature type="transmembrane region" description="Helical" evidence="1">
    <location>
        <begin position="83"/>
        <end position="101"/>
    </location>
</feature>
<evidence type="ECO:0000256" key="1">
    <source>
        <dbReference type="SAM" id="Phobius"/>
    </source>
</evidence>
<keyword evidence="1" id="KW-0472">Membrane</keyword>
<dbReference type="AlphaFoldDB" id="A0A0A8K905"/>
<gene>
    <name evidence="2" type="ORF">GL4_3067</name>
</gene>
<accession>A0A0A8K905</accession>
<dbReference type="KEGG" id="mcg:GL4_3067"/>
<dbReference type="EMBL" id="AP014648">
    <property type="protein sequence ID" value="BAQ18499.1"/>
    <property type="molecule type" value="Genomic_DNA"/>
</dbReference>
<dbReference type="HOGENOM" id="CLU_152497_0_0_5"/>
<dbReference type="OrthoDB" id="1188911at2"/>
<organism evidence="2 3">
    <name type="scientific">Methyloceanibacter caenitepidi</name>
    <dbReference type="NCBI Taxonomy" id="1384459"/>
    <lineage>
        <taxon>Bacteria</taxon>
        <taxon>Pseudomonadati</taxon>
        <taxon>Pseudomonadota</taxon>
        <taxon>Alphaproteobacteria</taxon>
        <taxon>Hyphomicrobiales</taxon>
        <taxon>Hyphomicrobiaceae</taxon>
        <taxon>Methyloceanibacter</taxon>
    </lineage>
</organism>
<evidence type="ECO:0008006" key="4">
    <source>
        <dbReference type="Google" id="ProtNLM"/>
    </source>
</evidence>
<keyword evidence="1" id="KW-1133">Transmembrane helix</keyword>
<protein>
    <recommendedName>
        <fullName evidence="4">DUF4345 domain-containing protein</fullName>
    </recommendedName>
</protein>
<evidence type="ECO:0000313" key="3">
    <source>
        <dbReference type="Proteomes" id="UP000031643"/>
    </source>
</evidence>
<dbReference type="Proteomes" id="UP000031643">
    <property type="component" value="Chromosome"/>
</dbReference>
<keyword evidence="3" id="KW-1185">Reference proteome</keyword>
<name>A0A0A8K905_9HYPH</name>
<dbReference type="InterPro" id="IPR025597">
    <property type="entry name" value="DUF4345"/>
</dbReference>
<feature type="transmembrane region" description="Helical" evidence="1">
    <location>
        <begin position="113"/>
        <end position="134"/>
    </location>
</feature>
<sequence>MSETVVVPKVDKLMRLFLLGSAFLIVPIALNYGFAPAKTLPMFLTMPDLSTDQTHIYRGVMSLYLGVGLFWAVSAFNPAWQRVAVITVIGFAWSIAAGRLISLAVDGRSSPLLLIYLGIEIFAGLLGLAVLAAADRKLKR</sequence>
<keyword evidence="1" id="KW-0812">Transmembrane</keyword>
<reference evidence="2 3" key="1">
    <citation type="submission" date="2014-09" db="EMBL/GenBank/DDBJ databases">
        <title>Genome sequencing of Methyloceanibacter caenitepidi Gela4.</title>
        <authorList>
            <person name="Takeuchi M."/>
            <person name="Susumu S."/>
            <person name="Kamagata Y."/>
            <person name="Oshima K."/>
            <person name="Hattori M."/>
            <person name="Iwasaki W."/>
        </authorList>
    </citation>
    <scope>NUCLEOTIDE SEQUENCE [LARGE SCALE GENOMIC DNA]</scope>
    <source>
        <strain evidence="2 3">Gela4</strain>
    </source>
</reference>
<dbReference type="STRING" id="1384459.GL4_3067"/>
<evidence type="ECO:0000313" key="2">
    <source>
        <dbReference type="EMBL" id="BAQ18499.1"/>
    </source>
</evidence>
<dbReference type="RefSeq" id="WP_052464655.1">
    <property type="nucleotide sequence ID" value="NZ_AP014648.1"/>
</dbReference>
<feature type="transmembrane region" description="Helical" evidence="1">
    <location>
        <begin position="55"/>
        <end position="76"/>
    </location>
</feature>
<feature type="transmembrane region" description="Helical" evidence="1">
    <location>
        <begin position="16"/>
        <end position="35"/>
    </location>
</feature>